<feature type="region of interest" description="Disordered" evidence="2">
    <location>
        <begin position="1"/>
        <end position="43"/>
    </location>
</feature>
<dbReference type="Proteomes" id="UP000092583">
    <property type="component" value="Unassembled WGS sequence"/>
</dbReference>
<dbReference type="InterPro" id="IPR047865">
    <property type="entry name" value="Ribosomal_uL10_bac_type"/>
</dbReference>
<dbReference type="SUPFAM" id="SSF160369">
    <property type="entry name" value="Ribosomal protein L10-like"/>
    <property type="match status" value="1"/>
</dbReference>
<name>A0A1B9IK34_9TREE</name>
<keyword evidence="4" id="KW-1185">Reference proteome</keyword>
<reference evidence="3 4" key="1">
    <citation type="submission" date="2013-07" db="EMBL/GenBank/DDBJ databases">
        <title>The Genome Sequence of Kwoniella mangroviensis CBS10435.</title>
        <authorList>
            <consortium name="The Broad Institute Genome Sequencing Platform"/>
            <person name="Cuomo C."/>
            <person name="Litvintseva A."/>
            <person name="Chen Y."/>
            <person name="Heitman J."/>
            <person name="Sun S."/>
            <person name="Springer D."/>
            <person name="Dromer F."/>
            <person name="Young S.K."/>
            <person name="Zeng Q."/>
            <person name="Gargeya S."/>
            <person name="Fitzgerald M."/>
            <person name="Abouelleil A."/>
            <person name="Alvarado L."/>
            <person name="Berlin A.M."/>
            <person name="Chapman S.B."/>
            <person name="Dewar J."/>
            <person name="Goldberg J."/>
            <person name="Griggs A."/>
            <person name="Gujja S."/>
            <person name="Hansen M."/>
            <person name="Howarth C."/>
            <person name="Imamovic A."/>
            <person name="Larimer J."/>
            <person name="McCowan C."/>
            <person name="Murphy C."/>
            <person name="Pearson M."/>
            <person name="Priest M."/>
            <person name="Roberts A."/>
            <person name="Saif S."/>
            <person name="Shea T."/>
            <person name="Sykes S."/>
            <person name="Wortman J."/>
            <person name="Nusbaum C."/>
            <person name="Birren B."/>
        </authorList>
    </citation>
    <scope>NUCLEOTIDE SEQUENCE [LARGE SCALE GENOMIC DNA]</scope>
    <source>
        <strain evidence="3 4">CBS 10435</strain>
    </source>
</reference>
<organism evidence="3 4">
    <name type="scientific">Kwoniella mangroviensis CBS 10435</name>
    <dbReference type="NCBI Taxonomy" id="1331196"/>
    <lineage>
        <taxon>Eukaryota</taxon>
        <taxon>Fungi</taxon>
        <taxon>Dikarya</taxon>
        <taxon>Basidiomycota</taxon>
        <taxon>Agaricomycotina</taxon>
        <taxon>Tremellomycetes</taxon>
        <taxon>Tremellales</taxon>
        <taxon>Cryptococcaceae</taxon>
        <taxon>Kwoniella</taxon>
    </lineage>
</organism>
<dbReference type="EMBL" id="KI669465">
    <property type="protein sequence ID" value="OCF55857.1"/>
    <property type="molecule type" value="Genomic_DNA"/>
</dbReference>
<reference evidence="4" key="2">
    <citation type="submission" date="2013-12" db="EMBL/GenBank/DDBJ databases">
        <title>Evolution of pathogenesis and genome organization in the Tremellales.</title>
        <authorList>
            <person name="Cuomo C."/>
            <person name="Litvintseva A."/>
            <person name="Heitman J."/>
            <person name="Chen Y."/>
            <person name="Sun S."/>
            <person name="Springer D."/>
            <person name="Dromer F."/>
            <person name="Young S."/>
            <person name="Zeng Q."/>
            <person name="Chapman S."/>
            <person name="Gujja S."/>
            <person name="Saif S."/>
            <person name="Birren B."/>
        </authorList>
    </citation>
    <scope>NUCLEOTIDE SEQUENCE [LARGE SCALE GENOMIC DNA]</scope>
    <source>
        <strain evidence="4">CBS 10435</strain>
    </source>
</reference>
<feature type="compositionally biased region" description="Low complexity" evidence="2">
    <location>
        <begin position="1"/>
        <end position="40"/>
    </location>
</feature>
<dbReference type="AlphaFoldDB" id="A0A1B9IK34"/>
<evidence type="ECO:0008006" key="5">
    <source>
        <dbReference type="Google" id="ProtNLM"/>
    </source>
</evidence>
<dbReference type="Gene3D" id="6.10.250.290">
    <property type="match status" value="1"/>
</dbReference>
<evidence type="ECO:0000256" key="1">
    <source>
        <dbReference type="ARBA" id="ARBA00008889"/>
    </source>
</evidence>
<dbReference type="InterPro" id="IPR043141">
    <property type="entry name" value="Ribosomal_uL10-like_sf"/>
</dbReference>
<evidence type="ECO:0000256" key="2">
    <source>
        <dbReference type="SAM" id="MobiDB-lite"/>
    </source>
</evidence>
<sequence>MPPRPSTSLRSLTSSRFASTSSIPSSSSSTPISASTSTIPPQDPNRIYTARKTFLWNFYSHLIENSNLVLVYDHSNLTAAEWSKIRRSIASIPLPQKPYNPLSPPTEEGKPELIEKASLNVVRTGVLASLLSKSNSPLITSSTSGEDQILVGQRALLSCPSLSPTYLNKILTTMNKTLKGLKRENTPDEKQPSLKLISGMLENKHIYNEKQLQTEISKLPELDVLRSQLVGLLQAPQSQLVGVLNQARGGQLVRTLQGLEEGLKGESDGGKDEKSA</sequence>
<comment type="similarity">
    <text evidence="1">Belongs to the universal ribosomal protein uL10 family.</text>
</comment>
<dbReference type="OrthoDB" id="360689at2759"/>
<gene>
    <name evidence="3" type="ORF">L486_06612</name>
</gene>
<protein>
    <recommendedName>
        <fullName evidence="5">Ribosomal protein L10</fullName>
    </recommendedName>
</protein>
<dbReference type="Gene3D" id="3.30.70.1730">
    <property type="match status" value="1"/>
</dbReference>
<dbReference type="PANTHER" id="PTHR11560">
    <property type="entry name" value="39S RIBOSOMAL PROTEIN L10, MITOCHONDRIAL"/>
    <property type="match status" value="1"/>
</dbReference>
<evidence type="ECO:0000313" key="3">
    <source>
        <dbReference type="EMBL" id="OCF55857.1"/>
    </source>
</evidence>
<evidence type="ECO:0000313" key="4">
    <source>
        <dbReference type="Proteomes" id="UP000092583"/>
    </source>
</evidence>
<dbReference type="STRING" id="1331196.A0A1B9IK34"/>
<proteinExistence type="inferred from homology"/>
<accession>A0A1B9IK34</accession>